<keyword evidence="2" id="KW-1185">Reference proteome</keyword>
<evidence type="ECO:0000313" key="1">
    <source>
        <dbReference type="EMBL" id="TDC50300.1"/>
    </source>
</evidence>
<proteinExistence type="predicted"/>
<dbReference type="EMBL" id="SMKL01000032">
    <property type="protein sequence ID" value="TDC50300.1"/>
    <property type="molecule type" value="Genomic_DNA"/>
</dbReference>
<sequence>MRVRSLLVATGLGAAGLGGAGMVGGLLMDDPDRTFEPIRVGVSVSGTTATPPAEVPGSQAVQGLEQLVGELRPGDEADDWYVAGVEVDFGPEAWLFSGPAVDDFDRDGRTEPVLTELHDLDGTEVTLGVRYEPDDERDDADVFTVNGVTYRDATGDTPWQTDIQSLVDHVTISTTAALAVGEGARVVEVEWNTEDGWGGWEVDVVSRDGAEFDVFLDATGAVVDMHPGG</sequence>
<name>A0A4R4RL75_9ACTN</name>
<protein>
    <recommendedName>
        <fullName evidence="3">PepSY domain-containing protein</fullName>
    </recommendedName>
</protein>
<dbReference type="Gene3D" id="3.30.505.20">
    <property type="match status" value="1"/>
</dbReference>
<dbReference type="AlphaFoldDB" id="A0A4R4RL75"/>
<accession>A0A4R4RL75</accession>
<dbReference type="Proteomes" id="UP000295621">
    <property type="component" value="Unassembled WGS sequence"/>
</dbReference>
<reference evidence="1 2" key="1">
    <citation type="submission" date="2019-02" db="EMBL/GenBank/DDBJ databases">
        <title>Draft genome sequences of novel Actinobacteria.</title>
        <authorList>
            <person name="Sahin N."/>
            <person name="Ay H."/>
            <person name="Saygin H."/>
        </authorList>
    </citation>
    <scope>NUCLEOTIDE SEQUENCE [LARGE SCALE GENOMIC DNA]</scope>
    <source>
        <strain evidence="1 2">KC603</strain>
    </source>
</reference>
<evidence type="ECO:0008006" key="3">
    <source>
        <dbReference type="Google" id="ProtNLM"/>
    </source>
</evidence>
<comment type="caution">
    <text evidence="1">The sequence shown here is derived from an EMBL/GenBank/DDBJ whole genome shotgun (WGS) entry which is preliminary data.</text>
</comment>
<evidence type="ECO:0000313" key="2">
    <source>
        <dbReference type="Proteomes" id="UP000295621"/>
    </source>
</evidence>
<gene>
    <name evidence="1" type="ORF">E1212_15505</name>
</gene>
<dbReference type="OrthoDB" id="3424859at2"/>
<organism evidence="1 2">
    <name type="scientific">Jiangella ureilytica</name>
    <dbReference type="NCBI Taxonomy" id="2530374"/>
    <lineage>
        <taxon>Bacteria</taxon>
        <taxon>Bacillati</taxon>
        <taxon>Actinomycetota</taxon>
        <taxon>Actinomycetes</taxon>
        <taxon>Jiangellales</taxon>
        <taxon>Jiangellaceae</taxon>
        <taxon>Jiangella</taxon>
    </lineage>
</organism>
<dbReference type="RefSeq" id="WP_131983999.1">
    <property type="nucleotide sequence ID" value="NZ_SMKL01000032.1"/>
</dbReference>